<dbReference type="InterPro" id="IPR002067">
    <property type="entry name" value="MCP"/>
</dbReference>
<accession>A0A0P1BSK3</accession>
<evidence type="ECO:0000256" key="11">
    <source>
        <dbReference type="RuleBase" id="RU000488"/>
    </source>
</evidence>
<keyword evidence="7" id="KW-1133">Transmembrane helix</keyword>
<keyword evidence="4 10" id="KW-0812">Transmembrane</keyword>
<feature type="repeat" description="Solcar" evidence="10">
    <location>
        <begin position="216"/>
        <end position="300"/>
    </location>
</feature>
<dbReference type="OrthoDB" id="427452at2759"/>
<evidence type="ECO:0000256" key="10">
    <source>
        <dbReference type="PROSITE-ProRule" id="PRU00282"/>
    </source>
</evidence>
<dbReference type="Proteomes" id="UP000054845">
    <property type="component" value="Unassembled WGS sequence"/>
</dbReference>
<evidence type="ECO:0000256" key="7">
    <source>
        <dbReference type="ARBA" id="ARBA00022989"/>
    </source>
</evidence>
<evidence type="ECO:0000313" key="12">
    <source>
        <dbReference type="EMBL" id="CEH19516.1"/>
    </source>
</evidence>
<dbReference type="Gene3D" id="1.50.40.10">
    <property type="entry name" value="Mitochondrial carrier domain"/>
    <property type="match status" value="1"/>
</dbReference>
<dbReference type="PANTHER" id="PTHR45671:SF15">
    <property type="entry name" value="MIR1-PHOSPHATE TRANSPORTER OF THE MITOCHONDRIAL CARRIER (MCF) FAMILY"/>
    <property type="match status" value="1"/>
</dbReference>
<dbReference type="PRINTS" id="PR00926">
    <property type="entry name" value="MITOCARRIER"/>
</dbReference>
<dbReference type="SUPFAM" id="SSF103506">
    <property type="entry name" value="Mitochondrial carrier"/>
    <property type="match status" value="1"/>
</dbReference>
<dbReference type="GO" id="GO:0005315">
    <property type="term" value="F:phosphate transmembrane transporter activity"/>
    <property type="evidence" value="ECO:0007669"/>
    <property type="project" value="InterPro"/>
</dbReference>
<dbReference type="InterPro" id="IPR018108">
    <property type="entry name" value="MCP_transmembrane"/>
</dbReference>
<proteinExistence type="inferred from homology"/>
<name>A0A0P1BSK3_9BASI</name>
<comment type="similarity">
    <text evidence="2 11">Belongs to the mitochondrial carrier (TC 2.A.29) family.</text>
</comment>
<dbReference type="EMBL" id="CCYA01000389">
    <property type="protein sequence ID" value="CEH19516.1"/>
    <property type="molecule type" value="Genomic_DNA"/>
</dbReference>
<comment type="subcellular location">
    <subcellularLocation>
        <location evidence="1">Mitochondrion inner membrane</location>
        <topology evidence="1">Multi-pass membrane protein</topology>
    </subcellularLocation>
</comment>
<reference evidence="12 13" key="1">
    <citation type="submission" date="2014-09" db="EMBL/GenBank/DDBJ databases">
        <authorList>
            <person name="Magalhaes I.L.F."/>
            <person name="Oliveira U."/>
            <person name="Santos F.R."/>
            <person name="Vidigal T.H.D.A."/>
            <person name="Brescovit A.D."/>
            <person name="Santos A.J."/>
        </authorList>
    </citation>
    <scope>NUCLEOTIDE SEQUENCE [LARGE SCALE GENOMIC DNA]</scope>
</reference>
<evidence type="ECO:0000256" key="5">
    <source>
        <dbReference type="ARBA" id="ARBA00022737"/>
    </source>
</evidence>
<sequence>MASSSSASPSGWLPTFTSLDYAKFFSAGALCATATHGAMTPVDVVKTRIQLEPKGSKLNGMATMTRHIIASEGPSGLLAGFGPTAVGYLIQGGAKFAGFEFFKLQGAKLAGSREAAEQYRTAIYVGGSSAAELIATTLLTPLEAARIRLVSTRGYASGLVGAVGRMAKEGGLREFYAGYAPILCKQIPYAIGQFTTMETLSDLQITKDLKAKGHAAEVAVDLGNGVLAGFAAAILSHPADTLLSKINRGGGGSGSAMSKLIVLAKETGPVGIWAGLGTRMLMTGFLIAGQFALYAQIKKAVGAPPGIAIAKAKDSSKA</sequence>
<dbReference type="STRING" id="401625.A0A0P1BSK3"/>
<dbReference type="PROSITE" id="PS50920">
    <property type="entry name" value="SOLCAR"/>
    <property type="match status" value="3"/>
</dbReference>
<evidence type="ECO:0000256" key="8">
    <source>
        <dbReference type="ARBA" id="ARBA00023128"/>
    </source>
</evidence>
<protein>
    <submittedName>
        <fullName evidence="12">Mitochondrial carrier</fullName>
    </submittedName>
</protein>
<evidence type="ECO:0000256" key="2">
    <source>
        <dbReference type="ARBA" id="ARBA00006375"/>
    </source>
</evidence>
<evidence type="ECO:0000256" key="1">
    <source>
        <dbReference type="ARBA" id="ARBA00004448"/>
    </source>
</evidence>
<evidence type="ECO:0000256" key="3">
    <source>
        <dbReference type="ARBA" id="ARBA00022448"/>
    </source>
</evidence>
<evidence type="ECO:0000256" key="6">
    <source>
        <dbReference type="ARBA" id="ARBA00022792"/>
    </source>
</evidence>
<evidence type="ECO:0000256" key="9">
    <source>
        <dbReference type="ARBA" id="ARBA00023136"/>
    </source>
</evidence>
<keyword evidence="8" id="KW-0496">Mitochondrion</keyword>
<keyword evidence="6" id="KW-0999">Mitochondrion inner membrane</keyword>
<dbReference type="GO" id="GO:1990547">
    <property type="term" value="P:mitochondrial phosphate ion transmembrane transport"/>
    <property type="evidence" value="ECO:0007669"/>
    <property type="project" value="InterPro"/>
</dbReference>
<keyword evidence="9 10" id="KW-0472">Membrane</keyword>
<keyword evidence="13" id="KW-1185">Reference proteome</keyword>
<dbReference type="GO" id="GO:0005743">
    <property type="term" value="C:mitochondrial inner membrane"/>
    <property type="evidence" value="ECO:0007669"/>
    <property type="project" value="UniProtKB-SubCell"/>
</dbReference>
<feature type="repeat" description="Solcar" evidence="10">
    <location>
        <begin position="119"/>
        <end position="203"/>
    </location>
</feature>
<evidence type="ECO:0000313" key="13">
    <source>
        <dbReference type="Proteomes" id="UP000054845"/>
    </source>
</evidence>
<dbReference type="InterPro" id="IPR023395">
    <property type="entry name" value="MCP_dom_sf"/>
</dbReference>
<keyword evidence="5" id="KW-0677">Repeat</keyword>
<dbReference type="PANTHER" id="PTHR45671">
    <property type="entry name" value="SOLUTE CARRIER FAMILY 25 (MITOCHONDRIAL CARRIER PHOSPHATE CARRIER), MEMBER 3, LIKE-RELATED-RELATED"/>
    <property type="match status" value="1"/>
</dbReference>
<keyword evidence="3 11" id="KW-0813">Transport</keyword>
<feature type="repeat" description="Solcar" evidence="10">
    <location>
        <begin position="19"/>
        <end position="105"/>
    </location>
</feature>
<dbReference type="Pfam" id="PF00153">
    <property type="entry name" value="Mito_carr"/>
    <property type="match status" value="3"/>
</dbReference>
<dbReference type="InterPro" id="IPR044677">
    <property type="entry name" value="SLC25A3/Pic2/Mir1-like"/>
</dbReference>
<evidence type="ECO:0000256" key="4">
    <source>
        <dbReference type="ARBA" id="ARBA00022692"/>
    </source>
</evidence>
<dbReference type="AlphaFoldDB" id="A0A0P1BSK3"/>
<organism evidence="12 13">
    <name type="scientific">Ceraceosorus bombacis</name>
    <dbReference type="NCBI Taxonomy" id="401625"/>
    <lineage>
        <taxon>Eukaryota</taxon>
        <taxon>Fungi</taxon>
        <taxon>Dikarya</taxon>
        <taxon>Basidiomycota</taxon>
        <taxon>Ustilaginomycotina</taxon>
        <taxon>Exobasidiomycetes</taxon>
        <taxon>Ceraceosorales</taxon>
        <taxon>Ceraceosoraceae</taxon>
        <taxon>Ceraceosorus</taxon>
    </lineage>
</organism>